<dbReference type="GO" id="GO:0000178">
    <property type="term" value="C:exosome (RNase complex)"/>
    <property type="evidence" value="ECO:0007669"/>
    <property type="project" value="TreeGrafter"/>
</dbReference>
<evidence type="ECO:0000256" key="6">
    <source>
        <dbReference type="RuleBase" id="RU368003"/>
    </source>
</evidence>
<feature type="coiled-coil region" evidence="7">
    <location>
        <begin position="90"/>
        <end position="117"/>
    </location>
</feature>
<comment type="function">
    <text evidence="6">Required for exosome-dependent processing of pre-rRNA and small nucleolar RNA (snRNA) precursors. Involved in processing of 35S pre-rRNA at the A0, A1 and A2 sites.</text>
</comment>
<dbReference type="GO" id="GO:0003690">
    <property type="term" value="F:double-stranded DNA binding"/>
    <property type="evidence" value="ECO:0007669"/>
    <property type="project" value="EnsemblFungi"/>
</dbReference>
<organism evidence="9 10">
    <name type="scientific">Naumovozyma castellii</name>
    <name type="common">Yeast</name>
    <name type="synonym">Saccharomyces castellii</name>
    <dbReference type="NCBI Taxonomy" id="27288"/>
    <lineage>
        <taxon>Eukaryota</taxon>
        <taxon>Fungi</taxon>
        <taxon>Dikarya</taxon>
        <taxon>Ascomycota</taxon>
        <taxon>Saccharomycotina</taxon>
        <taxon>Saccharomycetes</taxon>
        <taxon>Saccharomycetales</taxon>
        <taxon>Saccharomycetaceae</taxon>
        <taxon>Naumovozyma</taxon>
    </lineage>
</organism>
<comment type="similarity">
    <text evidence="2 6">Belongs to the C1D family.</text>
</comment>
<feature type="compositionally biased region" description="Basic residues" evidence="8">
    <location>
        <begin position="161"/>
        <end position="175"/>
    </location>
</feature>
<dbReference type="GO" id="GO:0071039">
    <property type="term" value="P:nuclear polyadenylation-dependent CUT catabolic process"/>
    <property type="evidence" value="ECO:0007669"/>
    <property type="project" value="EnsemblFungi"/>
</dbReference>
<dbReference type="FunCoup" id="G0VJ09">
    <property type="interactions" value="339"/>
</dbReference>
<dbReference type="OMA" id="FQGTHTK"/>
<dbReference type="GeneID" id="96905165"/>
<dbReference type="GO" id="GO:0005730">
    <property type="term" value="C:nucleolus"/>
    <property type="evidence" value="ECO:0007669"/>
    <property type="project" value="TreeGrafter"/>
</dbReference>
<dbReference type="InterPro" id="IPR011082">
    <property type="entry name" value="Exosome-assoc_fac/DNA_repair"/>
</dbReference>
<keyword evidence="7" id="KW-0175">Coiled coil</keyword>
<evidence type="ECO:0000256" key="8">
    <source>
        <dbReference type="SAM" id="MobiDB-lite"/>
    </source>
</evidence>
<dbReference type="PANTHER" id="PTHR15341:SF3">
    <property type="entry name" value="NUCLEAR NUCLEIC ACID-BINDING PROTEIN C1D"/>
    <property type="match status" value="1"/>
</dbReference>
<keyword evidence="5 6" id="KW-0539">Nucleus</keyword>
<proteinExistence type="inferred from homology"/>
<name>G0VJ09_NAUCA</name>
<evidence type="ECO:0000313" key="10">
    <source>
        <dbReference type="Proteomes" id="UP000001640"/>
    </source>
</evidence>
<dbReference type="GO" id="GO:0071051">
    <property type="term" value="P:poly(A)-dependent snoRNA 3'-end processing"/>
    <property type="evidence" value="ECO:0007669"/>
    <property type="project" value="EnsemblFungi"/>
</dbReference>
<dbReference type="GO" id="GO:0000973">
    <property type="term" value="P:post-transcriptional tethering of RNA polymerase II gene DNA at nuclear periphery"/>
    <property type="evidence" value="ECO:0007669"/>
    <property type="project" value="EnsemblFungi"/>
</dbReference>
<dbReference type="GO" id="GO:0071028">
    <property type="term" value="P:nuclear mRNA surveillance"/>
    <property type="evidence" value="ECO:0007669"/>
    <property type="project" value="EnsemblFungi"/>
</dbReference>
<dbReference type="AlphaFoldDB" id="G0VJ09"/>
<dbReference type="OrthoDB" id="1421013at2759"/>
<evidence type="ECO:0000256" key="1">
    <source>
        <dbReference type="ARBA" id="ARBA00004123"/>
    </source>
</evidence>
<reference key="2">
    <citation type="submission" date="2011-08" db="EMBL/GenBank/DDBJ databases">
        <title>Genome sequence of Naumovozyma castellii.</title>
        <authorList>
            <person name="Gordon J.L."/>
            <person name="Armisen D."/>
            <person name="Proux-Wera E."/>
            <person name="OhEigeartaigh S.S."/>
            <person name="Byrne K.P."/>
            <person name="Wolfe K.H."/>
        </authorList>
    </citation>
    <scope>NUCLEOTIDE SEQUENCE</scope>
    <source>
        <strain>Type strain:CBS 4309</strain>
    </source>
</reference>
<dbReference type="GO" id="GO:0071035">
    <property type="term" value="P:nuclear polyadenylation-dependent rRNA catabolic process"/>
    <property type="evidence" value="ECO:0007669"/>
    <property type="project" value="EnsemblFungi"/>
</dbReference>
<feature type="region of interest" description="Disordered" evidence="8">
    <location>
        <begin position="130"/>
        <end position="175"/>
    </location>
</feature>
<dbReference type="eggNOG" id="KOG4835">
    <property type="taxonomic scope" value="Eukaryota"/>
</dbReference>
<keyword evidence="4 6" id="KW-0694">RNA-binding</keyword>
<dbReference type="Proteomes" id="UP000001640">
    <property type="component" value="Chromosome 8"/>
</dbReference>
<dbReference type="GO" id="GO:0000467">
    <property type="term" value="P:exonucleolytic trimming to generate mature 3'-end of 5.8S rRNA from tricistronic rRNA transcript (SSU-rRNA, 5.8S rRNA, LSU-rRNA)"/>
    <property type="evidence" value="ECO:0007669"/>
    <property type="project" value="EnsemblFungi"/>
</dbReference>
<dbReference type="Pfam" id="PF04000">
    <property type="entry name" value="Sas10_Utp3"/>
    <property type="match status" value="1"/>
</dbReference>
<evidence type="ECO:0000256" key="4">
    <source>
        <dbReference type="ARBA" id="ARBA00022884"/>
    </source>
</evidence>
<sequence>MDTDLQSAKIKPFIQNLHRQLDQLRPTLDSFTSKSLDDQLISTSDEMVKLDLINKYAYVLTSLMFAYMKVLGVKDTKGIAGELARVKEYMSKVTDLKLKLERKLNHVQDEKTRAKELMVSALNRGHDSPAISSANFKGKHTKFNQKDEKKDSLETMTNRIIKNKKTKGKIVKPSK</sequence>
<dbReference type="GO" id="GO:0044877">
    <property type="term" value="F:protein-containing complex binding"/>
    <property type="evidence" value="ECO:0007669"/>
    <property type="project" value="EnsemblFungi"/>
</dbReference>
<gene>
    <name evidence="9" type="primary">NCAS0H01770</name>
    <name evidence="9" type="ordered locus">NCAS_0H01770</name>
</gene>
<protein>
    <recommendedName>
        <fullName evidence="6">Exosome complex protein</fullName>
    </recommendedName>
</protein>
<dbReference type="GO" id="GO:0034475">
    <property type="term" value="P:U4 snRNA 3'-end processing"/>
    <property type="evidence" value="ECO:0007669"/>
    <property type="project" value="EnsemblFungi"/>
</dbReference>
<dbReference type="PANTHER" id="PTHR15341">
    <property type="entry name" value="SUN-COR STEROID HORMONE RECEPTOR CO-REPRESSOR"/>
    <property type="match status" value="1"/>
</dbReference>
<dbReference type="GO" id="GO:0034476">
    <property type="term" value="P:U5 snRNA 3'-end processing"/>
    <property type="evidence" value="ECO:0007669"/>
    <property type="project" value="EnsemblFungi"/>
</dbReference>
<evidence type="ECO:0000313" key="9">
    <source>
        <dbReference type="EMBL" id="CCC71487.1"/>
    </source>
</evidence>
<dbReference type="InterPro" id="IPR007146">
    <property type="entry name" value="Sas10/Utp3/C1D"/>
</dbReference>
<reference evidence="9 10" key="1">
    <citation type="journal article" date="2011" name="Proc. Natl. Acad. Sci. U.S.A.">
        <title>Evolutionary erosion of yeast sex chromosomes by mating-type switching accidents.</title>
        <authorList>
            <person name="Gordon J.L."/>
            <person name="Armisen D."/>
            <person name="Proux-Wera E."/>
            <person name="Oheigeartaigh S.S."/>
            <person name="Byrne K.P."/>
            <person name="Wolfe K.H."/>
        </authorList>
    </citation>
    <scope>NUCLEOTIDE SEQUENCE [LARGE SCALE GENOMIC DNA]</scope>
    <source>
        <strain evidence="10">ATCC 76901 / BCRC 22586 / CBS 4309 / NBRC 1992 / NRRL Y-12630</strain>
    </source>
</reference>
<keyword evidence="3 6" id="KW-0698">rRNA processing</keyword>
<evidence type="ECO:0000256" key="7">
    <source>
        <dbReference type="SAM" id="Coils"/>
    </source>
</evidence>
<accession>G0VJ09</accession>
<dbReference type="GO" id="GO:0003725">
    <property type="term" value="F:double-stranded RNA binding"/>
    <property type="evidence" value="ECO:0007669"/>
    <property type="project" value="EnsemblFungi"/>
</dbReference>
<feature type="compositionally biased region" description="Basic and acidic residues" evidence="8">
    <location>
        <begin position="144"/>
        <end position="153"/>
    </location>
</feature>
<dbReference type="RefSeq" id="XP_003677835.1">
    <property type="nucleotide sequence ID" value="XM_003677787.1"/>
</dbReference>
<dbReference type="EMBL" id="HE576759">
    <property type="protein sequence ID" value="CCC71487.1"/>
    <property type="molecule type" value="Genomic_DNA"/>
</dbReference>
<comment type="subcellular location">
    <subcellularLocation>
        <location evidence="1 6">Nucleus</location>
    </subcellularLocation>
</comment>
<dbReference type="HOGENOM" id="CLU_101423_1_0_1"/>
<dbReference type="KEGG" id="ncs:NCAS_0H01770"/>
<evidence type="ECO:0000256" key="2">
    <source>
        <dbReference type="ARBA" id="ARBA00009154"/>
    </source>
</evidence>
<dbReference type="GO" id="GO:0030234">
    <property type="term" value="F:enzyme regulator activity"/>
    <property type="evidence" value="ECO:0007669"/>
    <property type="project" value="EnsemblFungi"/>
</dbReference>
<dbReference type="STRING" id="1064592.G0VJ09"/>
<evidence type="ECO:0000256" key="5">
    <source>
        <dbReference type="ARBA" id="ARBA00023242"/>
    </source>
</evidence>
<keyword evidence="10" id="KW-1185">Reference proteome</keyword>
<dbReference type="InParanoid" id="G0VJ09"/>
<evidence type="ECO:0000256" key="3">
    <source>
        <dbReference type="ARBA" id="ARBA00022552"/>
    </source>
</evidence>